<keyword evidence="3" id="KW-0479">Metal-binding</keyword>
<gene>
    <name evidence="7" type="ORF">SAMN05661053_1341</name>
</gene>
<dbReference type="FunFam" id="1.10.10.1590:FF:000001">
    <property type="entry name" value="NADH-quinone oxidoreductase subunit E"/>
    <property type="match status" value="1"/>
</dbReference>
<dbReference type="Proteomes" id="UP000255423">
    <property type="component" value="Unassembled WGS sequence"/>
</dbReference>
<dbReference type="InterPro" id="IPR041921">
    <property type="entry name" value="NuoE_N"/>
</dbReference>
<protein>
    <submittedName>
        <fullName evidence="7">NADH:ubiquinone oxidoreductase subunit (Chain E)</fullName>
    </submittedName>
</protein>
<reference evidence="7 8" key="1">
    <citation type="submission" date="2017-08" db="EMBL/GenBank/DDBJ databases">
        <authorList>
            <person name="de Groot N.N."/>
        </authorList>
    </citation>
    <scope>NUCLEOTIDE SEQUENCE [LARGE SCALE GENOMIC DNA]</scope>
    <source>
        <strain evidence="7 8">HM2</strain>
    </source>
</reference>
<proteinExistence type="inferred from homology"/>
<dbReference type="Pfam" id="PF01257">
    <property type="entry name" value="2Fe-2S_thioredx"/>
    <property type="match status" value="1"/>
</dbReference>
<dbReference type="GO" id="GO:0051537">
    <property type="term" value="F:2 iron, 2 sulfur cluster binding"/>
    <property type="evidence" value="ECO:0007669"/>
    <property type="project" value="UniProtKB-KW"/>
</dbReference>
<dbReference type="AlphaFoldDB" id="A0A380RX07"/>
<comment type="cofactor">
    <cofactor evidence="6">
        <name>[2Fe-2S] cluster</name>
        <dbReference type="ChEBI" id="CHEBI:190135"/>
    </cofactor>
</comment>
<dbReference type="RefSeq" id="WP_014546777.1">
    <property type="nucleotide sequence ID" value="NZ_UHJL01000001.1"/>
</dbReference>
<dbReference type="CDD" id="cd03064">
    <property type="entry name" value="TRX_Fd_NuoE"/>
    <property type="match status" value="1"/>
</dbReference>
<accession>A0A380RX07</accession>
<keyword evidence="7" id="KW-0830">Ubiquinone</keyword>
<organism evidence="7 8">
    <name type="scientific">Fibrobacter succinogenes</name>
    <name type="common">Bacteroides succinogenes</name>
    <dbReference type="NCBI Taxonomy" id="833"/>
    <lineage>
        <taxon>Bacteria</taxon>
        <taxon>Pseudomonadati</taxon>
        <taxon>Fibrobacterota</taxon>
        <taxon>Fibrobacteria</taxon>
        <taxon>Fibrobacterales</taxon>
        <taxon>Fibrobacteraceae</taxon>
        <taxon>Fibrobacter</taxon>
    </lineage>
</organism>
<dbReference type="PANTHER" id="PTHR10371">
    <property type="entry name" value="NADH DEHYDROGENASE UBIQUINONE FLAVOPROTEIN 2, MITOCHONDRIAL"/>
    <property type="match status" value="1"/>
</dbReference>
<dbReference type="GO" id="GO:0003954">
    <property type="term" value="F:NADH dehydrogenase activity"/>
    <property type="evidence" value="ECO:0007669"/>
    <property type="project" value="TreeGrafter"/>
</dbReference>
<dbReference type="InterPro" id="IPR002023">
    <property type="entry name" value="NuoE-like"/>
</dbReference>
<evidence type="ECO:0000256" key="3">
    <source>
        <dbReference type="ARBA" id="ARBA00022723"/>
    </source>
</evidence>
<dbReference type="EMBL" id="UHJL01000001">
    <property type="protein sequence ID" value="SUQ20088.1"/>
    <property type="molecule type" value="Genomic_DNA"/>
</dbReference>
<dbReference type="InterPro" id="IPR042128">
    <property type="entry name" value="NuoE_dom"/>
</dbReference>
<name>A0A380RX07_FIBSU</name>
<dbReference type="OMA" id="IKERCAD"/>
<sequence length="353" mass="37942">MREHITGAVQFVSNNHLKFDRPAQPIDALPDPGQKFGYVNKPVPQPPTAEVLAKLNTPEIKERCADLLSRYPVGQAALLEVLWLVQGVFGWVPREGIRWAANVCGCAPAHALGVATFYTMYNHAPKGKFLLQFCRNISCTIKGAPSLIAYVEHALNIKTGETTPDGLFTILQVECLGSCGNGPMMLVNDDFATDADGDVLTMKPGTKLTTDSIDRILKWCYAHEDNIPKHDVLGGTVKGHCGHPGAPGAIAKPQVADYAPPSPVLNVKSEADETGATLTWKGAPEFTKIVVEKKNGNDWVAVGEPGVKDKAFVDPNGKVGDEYRMIATSGERVAKPSAVAVTKQKPAPEQKAV</sequence>
<keyword evidence="2" id="KW-0001">2Fe-2S</keyword>
<dbReference type="PANTHER" id="PTHR10371:SF3">
    <property type="entry name" value="NADH DEHYDROGENASE [UBIQUINONE] FLAVOPROTEIN 2, MITOCHONDRIAL"/>
    <property type="match status" value="1"/>
</dbReference>
<keyword evidence="4" id="KW-0408">Iron</keyword>
<dbReference type="GO" id="GO:0046872">
    <property type="term" value="F:metal ion binding"/>
    <property type="evidence" value="ECO:0007669"/>
    <property type="project" value="UniProtKB-KW"/>
</dbReference>
<dbReference type="Gene3D" id="1.10.10.1590">
    <property type="entry name" value="NADH-quinone oxidoreductase subunit E"/>
    <property type="match status" value="1"/>
</dbReference>
<comment type="similarity">
    <text evidence="1">Belongs to the complex I 24 kDa subunit family.</text>
</comment>
<dbReference type="Gene3D" id="3.40.30.10">
    <property type="entry name" value="Glutaredoxin"/>
    <property type="match status" value="1"/>
</dbReference>
<dbReference type="InterPro" id="IPR036249">
    <property type="entry name" value="Thioredoxin-like_sf"/>
</dbReference>
<evidence type="ECO:0000313" key="7">
    <source>
        <dbReference type="EMBL" id="SUQ20088.1"/>
    </source>
</evidence>
<evidence type="ECO:0000256" key="5">
    <source>
        <dbReference type="ARBA" id="ARBA00023014"/>
    </source>
</evidence>
<evidence type="ECO:0000256" key="1">
    <source>
        <dbReference type="ARBA" id="ARBA00010643"/>
    </source>
</evidence>
<dbReference type="SUPFAM" id="SSF52833">
    <property type="entry name" value="Thioredoxin-like"/>
    <property type="match status" value="1"/>
</dbReference>
<dbReference type="PROSITE" id="PS01099">
    <property type="entry name" value="COMPLEX1_24K"/>
    <property type="match status" value="1"/>
</dbReference>
<evidence type="ECO:0000256" key="6">
    <source>
        <dbReference type="ARBA" id="ARBA00034078"/>
    </source>
</evidence>
<evidence type="ECO:0000256" key="4">
    <source>
        <dbReference type="ARBA" id="ARBA00023004"/>
    </source>
</evidence>
<evidence type="ECO:0000313" key="8">
    <source>
        <dbReference type="Proteomes" id="UP000255423"/>
    </source>
</evidence>
<evidence type="ECO:0000256" key="2">
    <source>
        <dbReference type="ARBA" id="ARBA00022714"/>
    </source>
</evidence>
<keyword evidence="5" id="KW-0411">Iron-sulfur</keyword>